<organism evidence="2 3">
    <name type="scientific">Marivita lacus</name>
    <dbReference type="NCBI Taxonomy" id="1323742"/>
    <lineage>
        <taxon>Bacteria</taxon>
        <taxon>Pseudomonadati</taxon>
        <taxon>Pseudomonadota</taxon>
        <taxon>Alphaproteobacteria</taxon>
        <taxon>Rhodobacterales</taxon>
        <taxon>Roseobacteraceae</taxon>
        <taxon>Marivita</taxon>
    </lineage>
</organism>
<dbReference type="Proteomes" id="UP000645462">
    <property type="component" value="Unassembled WGS sequence"/>
</dbReference>
<accession>A0ABQ1L5E5</accession>
<feature type="region of interest" description="Disordered" evidence="1">
    <location>
        <begin position="1"/>
        <end position="23"/>
    </location>
</feature>
<evidence type="ECO:0000313" key="2">
    <source>
        <dbReference type="EMBL" id="GGC19238.1"/>
    </source>
</evidence>
<dbReference type="EMBL" id="BMFC01000016">
    <property type="protein sequence ID" value="GGC19238.1"/>
    <property type="molecule type" value="Genomic_DNA"/>
</dbReference>
<dbReference type="RefSeq" id="WP_188483858.1">
    <property type="nucleotide sequence ID" value="NZ_BMFC01000016.1"/>
</dbReference>
<protein>
    <recommendedName>
        <fullName evidence="4">ANTAR domain-containing protein</fullName>
    </recommendedName>
</protein>
<evidence type="ECO:0000256" key="1">
    <source>
        <dbReference type="SAM" id="MobiDB-lite"/>
    </source>
</evidence>
<evidence type="ECO:0000313" key="3">
    <source>
        <dbReference type="Proteomes" id="UP000645462"/>
    </source>
</evidence>
<name>A0ABQ1L5E5_9RHOB</name>
<reference evidence="3" key="1">
    <citation type="journal article" date="2019" name="Int. J. Syst. Evol. Microbiol.">
        <title>The Global Catalogue of Microorganisms (GCM) 10K type strain sequencing project: providing services to taxonomists for standard genome sequencing and annotation.</title>
        <authorList>
            <consortium name="The Broad Institute Genomics Platform"/>
            <consortium name="The Broad Institute Genome Sequencing Center for Infectious Disease"/>
            <person name="Wu L."/>
            <person name="Ma J."/>
        </authorList>
    </citation>
    <scope>NUCLEOTIDE SEQUENCE [LARGE SCALE GENOMIC DNA]</scope>
    <source>
        <strain evidence="3">CGMCC 1.12478</strain>
    </source>
</reference>
<sequence>MSLPLPFRAQSRRRRGARDDSRQDWIDERLREARIVVADVVHHSDHMVRLACNVLVQHGQTPEEREDARILLVVLGGKAHGRGRPAWADPEDRR</sequence>
<comment type="caution">
    <text evidence="2">The sequence shown here is derived from an EMBL/GenBank/DDBJ whole genome shotgun (WGS) entry which is preliminary data.</text>
</comment>
<evidence type="ECO:0008006" key="4">
    <source>
        <dbReference type="Google" id="ProtNLM"/>
    </source>
</evidence>
<proteinExistence type="predicted"/>
<keyword evidence="3" id="KW-1185">Reference proteome</keyword>
<gene>
    <name evidence="2" type="ORF">GCM10011363_39900</name>
</gene>